<evidence type="ECO:0000256" key="1">
    <source>
        <dbReference type="ARBA" id="ARBA00008894"/>
    </source>
</evidence>
<dbReference type="AlphaFoldDB" id="A0AA39T7G3"/>
<dbReference type="GO" id="GO:0043531">
    <property type="term" value="F:ADP binding"/>
    <property type="evidence" value="ECO:0007669"/>
    <property type="project" value="InterPro"/>
</dbReference>
<reference evidence="5" key="2">
    <citation type="submission" date="2023-06" db="EMBL/GenBank/DDBJ databases">
        <authorList>
            <person name="Swenson N.G."/>
            <person name="Wegrzyn J.L."/>
            <person name="Mcevoy S.L."/>
        </authorList>
    </citation>
    <scope>NUCLEOTIDE SEQUENCE</scope>
    <source>
        <strain evidence="5">NS2018</strain>
        <tissue evidence="5">Leaf</tissue>
    </source>
</reference>
<dbReference type="Pfam" id="PF00931">
    <property type="entry name" value="NB-ARC"/>
    <property type="match status" value="1"/>
</dbReference>
<dbReference type="InterPro" id="IPR008808">
    <property type="entry name" value="Powdery_mildew-R_dom"/>
</dbReference>
<comment type="similarity">
    <text evidence="1">Belongs to the disease resistance NB-LRR family.</text>
</comment>
<dbReference type="InterPro" id="IPR027417">
    <property type="entry name" value="P-loop_NTPase"/>
</dbReference>
<accession>A0AA39T7G3</accession>
<dbReference type="InterPro" id="IPR032675">
    <property type="entry name" value="LRR_dom_sf"/>
</dbReference>
<dbReference type="PROSITE" id="PS51153">
    <property type="entry name" value="RPW8"/>
    <property type="match status" value="1"/>
</dbReference>
<proteinExistence type="inferred from homology"/>
<dbReference type="Gene3D" id="1.10.8.430">
    <property type="entry name" value="Helical domain of apoptotic protease-activating factors"/>
    <property type="match status" value="1"/>
</dbReference>
<dbReference type="GO" id="GO:0006952">
    <property type="term" value="P:defense response"/>
    <property type="evidence" value="ECO:0007669"/>
    <property type="project" value="UniProtKB-KW"/>
</dbReference>
<dbReference type="Proteomes" id="UP001168877">
    <property type="component" value="Unassembled WGS sequence"/>
</dbReference>
<gene>
    <name evidence="5" type="ORF">LWI29_004992</name>
</gene>
<dbReference type="InterPro" id="IPR042197">
    <property type="entry name" value="Apaf_helical"/>
</dbReference>
<evidence type="ECO:0000256" key="2">
    <source>
        <dbReference type="ARBA" id="ARBA00022737"/>
    </source>
</evidence>
<organism evidence="5 6">
    <name type="scientific">Acer saccharum</name>
    <name type="common">Sugar maple</name>
    <dbReference type="NCBI Taxonomy" id="4024"/>
    <lineage>
        <taxon>Eukaryota</taxon>
        <taxon>Viridiplantae</taxon>
        <taxon>Streptophyta</taxon>
        <taxon>Embryophyta</taxon>
        <taxon>Tracheophyta</taxon>
        <taxon>Spermatophyta</taxon>
        <taxon>Magnoliopsida</taxon>
        <taxon>eudicotyledons</taxon>
        <taxon>Gunneridae</taxon>
        <taxon>Pentapetalae</taxon>
        <taxon>rosids</taxon>
        <taxon>malvids</taxon>
        <taxon>Sapindales</taxon>
        <taxon>Sapindaceae</taxon>
        <taxon>Hippocastanoideae</taxon>
        <taxon>Acereae</taxon>
        <taxon>Acer</taxon>
    </lineage>
</organism>
<dbReference type="InterPro" id="IPR036388">
    <property type="entry name" value="WH-like_DNA-bd_sf"/>
</dbReference>
<evidence type="ECO:0000259" key="4">
    <source>
        <dbReference type="PROSITE" id="PS51153"/>
    </source>
</evidence>
<dbReference type="InterPro" id="IPR055414">
    <property type="entry name" value="LRR_R13L4/SHOC2-like"/>
</dbReference>
<dbReference type="Pfam" id="PF05659">
    <property type="entry name" value="RPW8"/>
    <property type="match status" value="1"/>
</dbReference>
<dbReference type="Gene3D" id="3.80.10.10">
    <property type="entry name" value="Ribonuclease Inhibitor"/>
    <property type="match status" value="1"/>
</dbReference>
<dbReference type="PANTHER" id="PTHR36766:SF3">
    <property type="entry name" value="RPW8 DOMAIN-CONTAINING PROTEIN"/>
    <property type="match status" value="1"/>
</dbReference>
<dbReference type="PRINTS" id="PR00364">
    <property type="entry name" value="DISEASERSIST"/>
</dbReference>
<keyword evidence="2" id="KW-0677">Repeat</keyword>
<reference evidence="5" key="1">
    <citation type="journal article" date="2022" name="Plant J.">
        <title>Strategies of tolerance reflected in two North American maple genomes.</title>
        <authorList>
            <person name="McEvoy S.L."/>
            <person name="Sezen U.U."/>
            <person name="Trouern-Trend A."/>
            <person name="McMahon S.M."/>
            <person name="Schaberg P.G."/>
            <person name="Yang J."/>
            <person name="Wegrzyn J.L."/>
            <person name="Swenson N.G."/>
        </authorList>
    </citation>
    <scope>NUCLEOTIDE SEQUENCE</scope>
    <source>
        <strain evidence="5">NS2018</strain>
    </source>
</reference>
<feature type="domain" description="RPW8" evidence="4">
    <location>
        <begin position="1"/>
        <end position="149"/>
    </location>
</feature>
<evidence type="ECO:0000256" key="3">
    <source>
        <dbReference type="ARBA" id="ARBA00022821"/>
    </source>
</evidence>
<dbReference type="Gene3D" id="1.10.10.10">
    <property type="entry name" value="Winged helix-like DNA-binding domain superfamily/Winged helix DNA-binding domain"/>
    <property type="match status" value="1"/>
</dbReference>
<sequence>MSELIGGAMLGAVFGELLKVVIEAKNKSQEYESELEKLKSTLESITPIIQETETLNIALNIPEQETAKLKEELIKGTELVRKCSEVKCCCFKRVNYSDKLNNLNQSIERFIKVNMQTQMARDNKKILVEVNEVFNQVEIDGPCSPPDPPASTPGLDAPMKELRTELVKDDGMQVIVVTAPGGAGKTTLVKKLCADDQVKGKFQENIFFVTVSKTPEVKIIVQRIFQHKKREVPTFQTDEAAINDLERLLKSFGQKAILLVLDDVWSESLVQKFMFKLPNYKILVTSRSVFPQFGSGHHLKPLNDEAAMILFRSSTTPQDGKLSFFDENLAKKILRVCKGSPLALTVVGKLLRGEPAAIWQSKVKEWDQGKSIFISGTELLVCLQSSLDALDEEVKECYLDLGSFPQHQRIPITALIDMWMELHVWVEDGLSAITYLHQLSDRNLVSLVITRKNVSDGGYYNDHFVMQHDLLRDLIIHQSMSEPIEQTKRLIIDISGNQFPKWWSEKKLNPIHARLLSISTDETFSSGWYELNAPEVEVVVLNLRTNKYTLPNFMGNMGKLKVVIVLNYGFLPAELSNFSLLGSDTVSKLKRIRLEHISIPSFGVQINNLQKISLVMCNVDQAFRNSNFHISYAFPNLLEFEIDYCNDLEELPGGLCDIVSLKKLNIINCHKLSTLPKEIGKLVKLEELRLACCTGLSELPEMVAELSKLKLLDISGCLSITKLPTQIGKLCSLEMLCMRRCSSCQLPKSIENLKRLNVVKCDEETASQWEPYKLILTKLKVEVL</sequence>
<keyword evidence="3" id="KW-0611">Plant defense</keyword>
<dbReference type="InterPro" id="IPR002182">
    <property type="entry name" value="NB-ARC"/>
</dbReference>
<name>A0AA39T7G3_ACESA</name>
<comment type="caution">
    <text evidence="5">The sequence shown here is derived from an EMBL/GenBank/DDBJ whole genome shotgun (WGS) entry which is preliminary data.</text>
</comment>
<dbReference type="PANTHER" id="PTHR36766">
    <property type="entry name" value="PLANT BROAD-SPECTRUM MILDEW RESISTANCE PROTEIN RPW8"/>
    <property type="match status" value="1"/>
</dbReference>
<evidence type="ECO:0000313" key="6">
    <source>
        <dbReference type="Proteomes" id="UP001168877"/>
    </source>
</evidence>
<protein>
    <recommendedName>
        <fullName evidence="4">RPW8 domain-containing protein</fullName>
    </recommendedName>
</protein>
<dbReference type="SUPFAM" id="SSF52540">
    <property type="entry name" value="P-loop containing nucleoside triphosphate hydrolases"/>
    <property type="match status" value="1"/>
</dbReference>
<dbReference type="EMBL" id="JAUESC010000002">
    <property type="protein sequence ID" value="KAK0603443.1"/>
    <property type="molecule type" value="Genomic_DNA"/>
</dbReference>
<evidence type="ECO:0000313" key="5">
    <source>
        <dbReference type="EMBL" id="KAK0603443.1"/>
    </source>
</evidence>
<keyword evidence="6" id="KW-1185">Reference proteome</keyword>
<dbReference type="Gene3D" id="3.40.50.300">
    <property type="entry name" value="P-loop containing nucleotide triphosphate hydrolases"/>
    <property type="match status" value="1"/>
</dbReference>
<dbReference type="Pfam" id="PF23598">
    <property type="entry name" value="LRR_14"/>
    <property type="match status" value="1"/>
</dbReference>
<dbReference type="SUPFAM" id="SSF52047">
    <property type="entry name" value="RNI-like"/>
    <property type="match status" value="1"/>
</dbReference>